<dbReference type="GO" id="GO:0000172">
    <property type="term" value="C:ribonuclease MRP complex"/>
    <property type="evidence" value="ECO:0007669"/>
    <property type="project" value="InterPro"/>
</dbReference>
<dbReference type="GO" id="GO:0005655">
    <property type="term" value="C:nucleolar ribonuclease P complex"/>
    <property type="evidence" value="ECO:0007669"/>
    <property type="project" value="InterPro"/>
</dbReference>
<feature type="region of interest" description="Disordered" evidence="4">
    <location>
        <begin position="237"/>
        <end position="276"/>
    </location>
</feature>
<dbReference type="InterPro" id="IPR009723">
    <property type="entry name" value="Pop1_N"/>
</dbReference>
<proteinExistence type="predicted"/>
<name>A0A061QIX1_9CHLO</name>
<evidence type="ECO:0000256" key="3">
    <source>
        <dbReference type="ARBA" id="ARBA00023242"/>
    </source>
</evidence>
<keyword evidence="3" id="KW-0539">Nucleus</keyword>
<feature type="non-terminal residue" evidence="7">
    <location>
        <position position="1"/>
    </location>
</feature>
<accession>A0A061QIX1</accession>
<organism evidence="7">
    <name type="scientific">Tetraselmis sp. GSL018</name>
    <dbReference type="NCBI Taxonomy" id="582737"/>
    <lineage>
        <taxon>Eukaryota</taxon>
        <taxon>Viridiplantae</taxon>
        <taxon>Chlorophyta</taxon>
        <taxon>core chlorophytes</taxon>
        <taxon>Chlorodendrophyceae</taxon>
        <taxon>Chlorodendrales</taxon>
        <taxon>Chlorodendraceae</taxon>
        <taxon>Tetraselmis</taxon>
    </lineage>
</organism>
<dbReference type="PANTHER" id="PTHR22731:SF3">
    <property type="entry name" value="RIBONUCLEASES P_MRP PROTEIN SUBUNIT POP1"/>
    <property type="match status" value="1"/>
</dbReference>
<comment type="subcellular location">
    <subcellularLocation>
        <location evidence="1">Nucleus</location>
    </subcellularLocation>
</comment>
<protein>
    <submittedName>
        <fullName evidence="7">Ribonuclease P/MRP protein subunit POP1</fullName>
    </submittedName>
</protein>
<evidence type="ECO:0000256" key="1">
    <source>
        <dbReference type="ARBA" id="ARBA00004123"/>
    </source>
</evidence>
<dbReference type="InterPro" id="IPR012590">
    <property type="entry name" value="POPLD_dom"/>
</dbReference>
<dbReference type="SUPFAM" id="SSF103025">
    <property type="entry name" value="Folate-binding domain"/>
    <property type="match status" value="1"/>
</dbReference>
<feature type="domain" description="POPLD" evidence="6">
    <location>
        <begin position="331"/>
        <end position="390"/>
    </location>
</feature>
<feature type="compositionally biased region" description="Basic and acidic residues" evidence="4">
    <location>
        <begin position="237"/>
        <end position="248"/>
    </location>
</feature>
<dbReference type="Pfam" id="PF06978">
    <property type="entry name" value="POP1_N"/>
    <property type="match status" value="1"/>
</dbReference>
<gene>
    <name evidence="7" type="primary">POP1</name>
    <name evidence="7" type="ORF">TSPGSL018_28738</name>
</gene>
<dbReference type="GO" id="GO:0001682">
    <property type="term" value="P:tRNA 5'-leader removal"/>
    <property type="evidence" value="ECO:0007669"/>
    <property type="project" value="InterPro"/>
</dbReference>
<evidence type="ECO:0000259" key="6">
    <source>
        <dbReference type="Pfam" id="PF08170"/>
    </source>
</evidence>
<keyword evidence="2" id="KW-0819">tRNA processing</keyword>
<evidence type="ECO:0000256" key="2">
    <source>
        <dbReference type="ARBA" id="ARBA00022694"/>
    </source>
</evidence>
<dbReference type="InterPro" id="IPR039182">
    <property type="entry name" value="Pop1"/>
</dbReference>
<evidence type="ECO:0000259" key="5">
    <source>
        <dbReference type="Pfam" id="PF06978"/>
    </source>
</evidence>
<evidence type="ECO:0000256" key="4">
    <source>
        <dbReference type="SAM" id="MobiDB-lite"/>
    </source>
</evidence>
<dbReference type="AlphaFoldDB" id="A0A061QIX1"/>
<feature type="region of interest" description="Disordered" evidence="4">
    <location>
        <begin position="176"/>
        <end position="197"/>
    </location>
</feature>
<dbReference type="Pfam" id="PF08170">
    <property type="entry name" value="POPLD"/>
    <property type="match status" value="1"/>
</dbReference>
<reference evidence="7" key="1">
    <citation type="submission" date="2014-05" db="EMBL/GenBank/DDBJ databases">
        <title>The transcriptome of the halophilic microalga Tetraselmis sp. GSL018 isolated from the Great Salt Lake, Utah.</title>
        <authorList>
            <person name="Jinkerson R.E."/>
            <person name="D'Adamo S."/>
            <person name="Posewitz M.C."/>
        </authorList>
    </citation>
    <scope>NUCLEOTIDE SEQUENCE</scope>
    <source>
        <strain evidence="7">GSL018</strain>
    </source>
</reference>
<feature type="domain" description="Pop1 N-terminal" evidence="5">
    <location>
        <begin position="1"/>
        <end position="54"/>
    </location>
</feature>
<evidence type="ECO:0000313" key="7">
    <source>
        <dbReference type="EMBL" id="JAC60527.1"/>
    </source>
</evidence>
<dbReference type="PANTHER" id="PTHR22731">
    <property type="entry name" value="RIBONUCLEASES P/MRP PROTEIN SUBUNIT POP1"/>
    <property type="match status" value="1"/>
</dbReference>
<dbReference type="EMBL" id="GBEZ01026704">
    <property type="protein sequence ID" value="JAC60527.1"/>
    <property type="molecule type" value="Transcribed_RNA"/>
</dbReference>
<sequence>THVWHAKRFTMTSLWGHRLALGSVGKGHGRRSFVHKLRTSCVLHDASYVCALELFGGEGAIGAALARVSEVPESLLRGMALGEPSEHALMLHSCGKQPEEPLCPATAAVVPCGDAGGSSERSVCLWVHCAAAKDAADALSEAVQGTGAQARSITNRLRRLELRGQTASEVLQRGLRGAAGTAGKQQGAGVGPAGPEKADGVAHGTVINCGDSAAHGTVINCSAYDPRLLKPVTAANRGEDGATEEEPKASQLPGPPKGPTASLWGGPIPEPPPSEADISKHRRLLRRKALHLGAAQCDQAADTGDLALVACPMALVRHRHDSDPPGSCTSGWSIILPAGWVKPFWMALVMAGAHAAGLREWEWYCAEAGLAAFPRDFPDTRAGRDFAEASWDGERRRGARSGYAPSRWRVARAPSTLRRCLQPETHPVDRCTQGDGDSARAGPAIIRMVFQRARPWPPGENETEASGEEVQLRAYLRPSGKGRPLPGAVLYAPPPSSMPGGLDGEDASGALGDPVGVVTSEGLGGVGQSGPWGASCLCSSTAVARLRASLLPSTWRAGASLPVMYVNLSSDAPRKGRLNICLELHGARPQWW</sequence>